<dbReference type="PANTHER" id="PTHR14732:SF0">
    <property type="entry name" value="RNA POLYMERASE II SUBUNIT B1 CTD PHOSPHATASE RPAP2-RELATED"/>
    <property type="match status" value="1"/>
</dbReference>
<dbReference type="PROSITE" id="PS51479">
    <property type="entry name" value="ZF_RTR1"/>
    <property type="match status" value="1"/>
</dbReference>
<dbReference type="GO" id="GO:0005634">
    <property type="term" value="C:nucleus"/>
    <property type="evidence" value="ECO:0007669"/>
    <property type="project" value="UniProtKB-SubCell"/>
</dbReference>
<dbReference type="Pfam" id="PF04181">
    <property type="entry name" value="RPAP2_Rtr1"/>
    <property type="match status" value="1"/>
</dbReference>
<evidence type="ECO:0000259" key="15">
    <source>
        <dbReference type="PROSITE" id="PS51479"/>
    </source>
</evidence>
<evidence type="ECO:0000256" key="11">
    <source>
        <dbReference type="PROSITE-ProRule" id="PRU00812"/>
    </source>
</evidence>
<evidence type="ECO:0000256" key="7">
    <source>
        <dbReference type="ARBA" id="ARBA00022912"/>
    </source>
</evidence>
<evidence type="ECO:0000256" key="12">
    <source>
        <dbReference type="RuleBase" id="RU367080"/>
    </source>
</evidence>
<keyword evidence="17" id="KW-1185">Reference proteome</keyword>
<evidence type="ECO:0000313" key="16">
    <source>
        <dbReference type="EMBL" id="ORX49277.1"/>
    </source>
</evidence>
<dbReference type="GO" id="GO:0008270">
    <property type="term" value="F:zinc ion binding"/>
    <property type="evidence" value="ECO:0007669"/>
    <property type="project" value="UniProtKB-KW"/>
</dbReference>
<keyword evidence="3 12" id="KW-0479">Metal-binding</keyword>
<protein>
    <recommendedName>
        <fullName evidence="12">RNA polymerase II subunit B1 CTD phosphatase RPAP2 homolog</fullName>
        <ecNumber evidence="12">3.1.3.16</ecNumber>
    </recommendedName>
</protein>
<sequence length="673" mass="78768">MLSDENRPNIRKVAKKSSDRLKVPKHSKKTKEQIEKTSIIEKAKWELTIMELQEKMFETPVTIEYMKYISKYFQPAHYEEVVLERKSLNICGYPLCSKKTQQLKGKYRLSSSKKKIFDITELKSYCGSDCMISSRYFASQLLDEPIYLRNLEKTKEADVIPLGVNIENWISKENDKLNTFTERSIDIYVKSMMKSLPNLNQNLVIHEHFENNKNNSNAIQPIIEKSSFQYDSIEGFQYKPQNTDQMNNRKPSTIILDKEILSSNISLNLSNKENRTNKNSQKKNNKEKIVSSVIMNKEDADKFNELYEQYSRNQKKEKELAEKKLLNDKNKTERNEITDNVKEITDNLHNLDINGKNEKILDENSNSKDEKLSRKKSVGILKKSNSVSKENLKVRFNEDPSIKIIETKEEMNKAYHASSRKRNNNKKKGKNGDVFYSYDVIEKSSVKKEVKESNAEIQKTENLEKNNDLIKENKEIVNTENKDSKENDPEKKIKTLFEMNKDLEKIIKITEMTKEEAKKKQKKKLVPNLSLFGKIWTNISSMITKETKLFLNNKIDEDELNELLLVDDEIMNTRKDILITNIMKSYSSIKLEHEIVLSIEDELILLIKSLIVSETMVVLSSVEYWILTVVFLKALTKRIKIIEEEITEEKWNQMMEAVDIPSYQLNEFVNLFN</sequence>
<keyword evidence="6 12" id="KW-0862">Zinc</keyword>
<feature type="coiled-coil region" evidence="13">
    <location>
        <begin position="443"/>
        <end position="520"/>
    </location>
</feature>
<comment type="similarity">
    <text evidence="2 11 12">Belongs to the RPAP2 family.</text>
</comment>
<evidence type="ECO:0000256" key="14">
    <source>
        <dbReference type="SAM" id="MobiDB-lite"/>
    </source>
</evidence>
<comment type="function">
    <text evidence="12">Putative RNA polymerase II subunit B1 C-terminal domain (CTD) phosphatase involved in RNA polymerase II transcription regulation.</text>
</comment>
<dbReference type="Gene3D" id="1.25.40.820">
    <property type="match status" value="1"/>
</dbReference>
<dbReference type="GO" id="GO:0043175">
    <property type="term" value="F:RNA polymerase core enzyme binding"/>
    <property type="evidence" value="ECO:0007669"/>
    <property type="project" value="UniProtKB-UniRule"/>
</dbReference>
<dbReference type="AlphaFoldDB" id="A0A1Y1V7N7"/>
<dbReference type="GO" id="GO:0008420">
    <property type="term" value="F:RNA polymerase II CTD heptapeptide repeat phosphatase activity"/>
    <property type="evidence" value="ECO:0007669"/>
    <property type="project" value="UniProtKB-UniRule"/>
</dbReference>
<dbReference type="OrthoDB" id="2590500at2759"/>
<dbReference type="EC" id="3.1.3.16" evidence="12"/>
<gene>
    <name evidence="16" type="ORF">BCR36DRAFT_328330</name>
</gene>
<reference evidence="16 17" key="2">
    <citation type="submission" date="2016-08" db="EMBL/GenBank/DDBJ databases">
        <title>Pervasive Adenine N6-methylation of Active Genes in Fungi.</title>
        <authorList>
            <consortium name="DOE Joint Genome Institute"/>
            <person name="Mondo S.J."/>
            <person name="Dannebaum R.O."/>
            <person name="Kuo R.C."/>
            <person name="Labutti K."/>
            <person name="Haridas S."/>
            <person name="Kuo A."/>
            <person name="Salamov A."/>
            <person name="Ahrendt S.R."/>
            <person name="Lipzen A."/>
            <person name="Sullivan W."/>
            <person name="Andreopoulos W.B."/>
            <person name="Clum A."/>
            <person name="Lindquist E."/>
            <person name="Daum C."/>
            <person name="Ramamoorthy G.K."/>
            <person name="Gryganskyi A."/>
            <person name="Culley D."/>
            <person name="Magnuson J.K."/>
            <person name="James T.Y."/>
            <person name="O'Malley M.A."/>
            <person name="Stajich J.E."/>
            <person name="Spatafora J.W."/>
            <person name="Visel A."/>
            <person name="Grigoriev I.V."/>
        </authorList>
    </citation>
    <scope>NUCLEOTIDE SEQUENCE [LARGE SCALE GENOMIC DNA]</scope>
    <source>
        <strain evidence="17">finn</strain>
    </source>
</reference>
<dbReference type="InterPro" id="IPR007308">
    <property type="entry name" value="Rtr1/RPAP2_dom"/>
</dbReference>
<evidence type="ECO:0000313" key="17">
    <source>
        <dbReference type="Proteomes" id="UP000193719"/>
    </source>
</evidence>
<dbReference type="PANTHER" id="PTHR14732">
    <property type="entry name" value="RNA POLYMERASE II SUBUNIT B1 CTD PHOSPHATASE RPAP2-RELATED"/>
    <property type="match status" value="1"/>
</dbReference>
<dbReference type="InterPro" id="IPR039693">
    <property type="entry name" value="Rtr1/RPAP2"/>
</dbReference>
<evidence type="ECO:0000256" key="10">
    <source>
        <dbReference type="ARBA" id="ARBA00048336"/>
    </source>
</evidence>
<reference evidence="16 17" key="1">
    <citation type="submission" date="2016-08" db="EMBL/GenBank/DDBJ databases">
        <title>Genomes of anaerobic fungi encode conserved fungal cellulosomes for biomass hydrolysis.</title>
        <authorList>
            <consortium name="DOE Joint Genome Institute"/>
            <person name="Haitjema C.H."/>
            <person name="Gilmore S.P."/>
            <person name="Henske J.K."/>
            <person name="Solomon K.V."/>
            <person name="De Groot R."/>
            <person name="Kuo A."/>
            <person name="Mondo S.J."/>
            <person name="Salamov A.A."/>
            <person name="Labutti K."/>
            <person name="Zhao Z."/>
            <person name="Chiniquy J."/>
            <person name="Barry K."/>
            <person name="Brewer H.M."/>
            <person name="Purvine S.O."/>
            <person name="Wright A.T."/>
            <person name="Boxma B."/>
            <person name="Van Alen T."/>
            <person name="Hackstein J.H."/>
            <person name="Baker S.E."/>
            <person name="Grigoriev I.V."/>
            <person name="O'Malley M.A."/>
        </authorList>
    </citation>
    <scope>NUCLEOTIDE SEQUENCE [LARGE SCALE GENOMIC DNA]</scope>
    <source>
        <strain evidence="17">finn</strain>
    </source>
</reference>
<dbReference type="GO" id="GO:0005737">
    <property type="term" value="C:cytoplasm"/>
    <property type="evidence" value="ECO:0007669"/>
    <property type="project" value="TreeGrafter"/>
</dbReference>
<feature type="region of interest" description="Disordered" evidence="14">
    <location>
        <begin position="1"/>
        <end position="30"/>
    </location>
</feature>
<dbReference type="EMBL" id="MCFH01000024">
    <property type="protein sequence ID" value="ORX49277.1"/>
    <property type="molecule type" value="Genomic_DNA"/>
</dbReference>
<dbReference type="InterPro" id="IPR038534">
    <property type="entry name" value="Rtr1/RPAP2_sf"/>
</dbReference>
<dbReference type="STRING" id="1754191.A0A1Y1V7N7"/>
<evidence type="ECO:0000256" key="1">
    <source>
        <dbReference type="ARBA" id="ARBA00004123"/>
    </source>
</evidence>
<evidence type="ECO:0000256" key="8">
    <source>
        <dbReference type="ARBA" id="ARBA00023242"/>
    </source>
</evidence>
<keyword evidence="8 12" id="KW-0539">Nucleus</keyword>
<feature type="domain" description="RTR1-type" evidence="15">
    <location>
        <begin position="68"/>
        <end position="150"/>
    </location>
</feature>
<keyword evidence="13" id="KW-0175">Coiled coil</keyword>
<evidence type="ECO:0000256" key="5">
    <source>
        <dbReference type="ARBA" id="ARBA00022801"/>
    </source>
</evidence>
<keyword evidence="4 12" id="KW-0863">Zinc-finger</keyword>
<keyword evidence="7 12" id="KW-0904">Protein phosphatase</keyword>
<accession>A0A1Y1V7N7</accession>
<evidence type="ECO:0000256" key="2">
    <source>
        <dbReference type="ARBA" id="ARBA00005676"/>
    </source>
</evidence>
<proteinExistence type="inferred from homology"/>
<evidence type="ECO:0000256" key="9">
    <source>
        <dbReference type="ARBA" id="ARBA00047761"/>
    </source>
</evidence>
<organism evidence="16 17">
    <name type="scientific">Piromyces finnis</name>
    <dbReference type="NCBI Taxonomy" id="1754191"/>
    <lineage>
        <taxon>Eukaryota</taxon>
        <taxon>Fungi</taxon>
        <taxon>Fungi incertae sedis</taxon>
        <taxon>Chytridiomycota</taxon>
        <taxon>Chytridiomycota incertae sedis</taxon>
        <taxon>Neocallimastigomycetes</taxon>
        <taxon>Neocallimastigales</taxon>
        <taxon>Neocallimastigaceae</taxon>
        <taxon>Piromyces</taxon>
    </lineage>
</organism>
<comment type="catalytic activity">
    <reaction evidence="9 12">
        <text>O-phospho-L-seryl-[protein] + H2O = L-seryl-[protein] + phosphate</text>
        <dbReference type="Rhea" id="RHEA:20629"/>
        <dbReference type="Rhea" id="RHEA-COMP:9863"/>
        <dbReference type="Rhea" id="RHEA-COMP:11604"/>
        <dbReference type="ChEBI" id="CHEBI:15377"/>
        <dbReference type="ChEBI" id="CHEBI:29999"/>
        <dbReference type="ChEBI" id="CHEBI:43474"/>
        <dbReference type="ChEBI" id="CHEBI:83421"/>
        <dbReference type="EC" id="3.1.3.16"/>
    </reaction>
</comment>
<evidence type="ECO:0000256" key="4">
    <source>
        <dbReference type="ARBA" id="ARBA00022771"/>
    </source>
</evidence>
<comment type="subcellular location">
    <subcellularLocation>
        <location evidence="1 12">Nucleus</location>
    </subcellularLocation>
</comment>
<evidence type="ECO:0000256" key="13">
    <source>
        <dbReference type="SAM" id="Coils"/>
    </source>
</evidence>
<keyword evidence="5 12" id="KW-0378">Hydrolase</keyword>
<comment type="caution">
    <text evidence="16">The sequence shown here is derived from an EMBL/GenBank/DDBJ whole genome shotgun (WGS) entry which is preliminary data.</text>
</comment>
<evidence type="ECO:0000256" key="6">
    <source>
        <dbReference type="ARBA" id="ARBA00022833"/>
    </source>
</evidence>
<evidence type="ECO:0000256" key="3">
    <source>
        <dbReference type="ARBA" id="ARBA00022723"/>
    </source>
</evidence>
<dbReference type="Proteomes" id="UP000193719">
    <property type="component" value="Unassembled WGS sequence"/>
</dbReference>
<comment type="catalytic activity">
    <reaction evidence="10 12">
        <text>O-phospho-L-threonyl-[protein] + H2O = L-threonyl-[protein] + phosphate</text>
        <dbReference type="Rhea" id="RHEA:47004"/>
        <dbReference type="Rhea" id="RHEA-COMP:11060"/>
        <dbReference type="Rhea" id="RHEA-COMP:11605"/>
        <dbReference type="ChEBI" id="CHEBI:15377"/>
        <dbReference type="ChEBI" id="CHEBI:30013"/>
        <dbReference type="ChEBI" id="CHEBI:43474"/>
        <dbReference type="ChEBI" id="CHEBI:61977"/>
        <dbReference type="EC" id="3.1.3.16"/>
    </reaction>
</comment>
<name>A0A1Y1V7N7_9FUNG</name>
<feature type="coiled-coil region" evidence="13">
    <location>
        <begin position="315"/>
        <end position="354"/>
    </location>
</feature>